<gene>
    <name evidence="2" type="ORF">A7K91_19490</name>
</gene>
<keyword evidence="1" id="KW-0472">Membrane</keyword>
<evidence type="ECO:0000256" key="1">
    <source>
        <dbReference type="SAM" id="Phobius"/>
    </source>
</evidence>
<dbReference type="OrthoDB" id="2627968at2"/>
<keyword evidence="3" id="KW-1185">Reference proteome</keyword>
<evidence type="ECO:0008006" key="4">
    <source>
        <dbReference type="Google" id="ProtNLM"/>
    </source>
</evidence>
<protein>
    <recommendedName>
        <fullName evidence="4">Signal transduction histidine kinase</fullName>
    </recommendedName>
</protein>
<dbReference type="EMBL" id="LYPA01000038">
    <property type="protein sequence ID" value="OBR67395.1"/>
    <property type="molecule type" value="Genomic_DNA"/>
</dbReference>
<dbReference type="RefSeq" id="WP_068680782.1">
    <property type="nucleotide sequence ID" value="NZ_LYPA01000038.1"/>
</dbReference>
<name>A0A1A5YPT6_9BACL</name>
<feature type="transmembrane region" description="Helical" evidence="1">
    <location>
        <begin position="35"/>
        <end position="56"/>
    </location>
</feature>
<dbReference type="STRING" id="1844972.A7K91_19490"/>
<dbReference type="Proteomes" id="UP000092024">
    <property type="component" value="Unassembled WGS sequence"/>
</dbReference>
<evidence type="ECO:0000313" key="2">
    <source>
        <dbReference type="EMBL" id="OBR67395.1"/>
    </source>
</evidence>
<proteinExistence type="predicted"/>
<comment type="caution">
    <text evidence="2">The sequence shown here is derived from an EMBL/GenBank/DDBJ whole genome shotgun (WGS) entry which is preliminary data.</text>
</comment>
<evidence type="ECO:0000313" key="3">
    <source>
        <dbReference type="Proteomes" id="UP000092024"/>
    </source>
</evidence>
<organism evidence="2 3">
    <name type="scientific">Paenibacillus oryzae</name>
    <dbReference type="NCBI Taxonomy" id="1844972"/>
    <lineage>
        <taxon>Bacteria</taxon>
        <taxon>Bacillati</taxon>
        <taxon>Bacillota</taxon>
        <taxon>Bacilli</taxon>
        <taxon>Bacillales</taxon>
        <taxon>Paenibacillaceae</taxon>
        <taxon>Paenibacillus</taxon>
    </lineage>
</organism>
<keyword evidence="1" id="KW-0812">Transmembrane</keyword>
<accession>A0A1A5YPT6</accession>
<reference evidence="2 3" key="1">
    <citation type="submission" date="2016-05" db="EMBL/GenBank/DDBJ databases">
        <title>Paenibacillus oryzae. sp. nov., isolated from the rice root.</title>
        <authorList>
            <person name="Zhang J."/>
            <person name="Zhang X."/>
        </authorList>
    </citation>
    <scope>NUCLEOTIDE SEQUENCE [LARGE SCALE GENOMIC DNA]</scope>
    <source>
        <strain evidence="2 3">1DrF-4</strain>
    </source>
</reference>
<keyword evidence="1" id="KW-1133">Transmembrane helix</keyword>
<dbReference type="AlphaFoldDB" id="A0A1A5YPT6"/>
<sequence length="60" mass="6673">MNEATSSVIFIILAFSLGAILVMKRDTLPPRLKRGLALSAIVMIAFAFFIIVYSFYRMGS</sequence>
<feature type="transmembrane region" description="Helical" evidence="1">
    <location>
        <begin position="6"/>
        <end position="23"/>
    </location>
</feature>